<feature type="signal peptide" evidence="12">
    <location>
        <begin position="1"/>
        <end position="26"/>
    </location>
</feature>
<dbReference type="InterPro" id="IPR000152">
    <property type="entry name" value="EGF-type_Asp/Asn_hydroxyl_site"/>
</dbReference>
<feature type="chain" id="PRO_5017431851" evidence="12">
    <location>
        <begin position="27"/>
        <end position="1374"/>
    </location>
</feature>
<keyword evidence="7" id="KW-0106">Calcium</keyword>
<feature type="region of interest" description="Disordered" evidence="11">
    <location>
        <begin position="370"/>
        <end position="543"/>
    </location>
</feature>
<name>A0A3B4U2A2_SERDU</name>
<evidence type="ECO:0000256" key="10">
    <source>
        <dbReference type="PROSITE-ProRule" id="PRU00076"/>
    </source>
</evidence>
<dbReference type="PANTHER" id="PTHR24034:SF158">
    <property type="entry name" value="FIBULIN 2"/>
    <property type="match status" value="1"/>
</dbReference>
<dbReference type="Pfam" id="PF22914">
    <property type="entry name" value="Fibulin_C"/>
    <property type="match status" value="1"/>
</dbReference>
<comment type="caution">
    <text evidence="10">Lacks conserved residue(s) required for the propagation of feature annotation.</text>
</comment>
<keyword evidence="4" id="KW-0272">Extracellular matrix</keyword>
<dbReference type="SMART" id="SM00104">
    <property type="entry name" value="ANATO"/>
    <property type="match status" value="2"/>
</dbReference>
<dbReference type="FunFam" id="2.10.25.10:FF:000341">
    <property type="entry name" value="Fibulin 2"/>
    <property type="match status" value="1"/>
</dbReference>
<dbReference type="SMART" id="SM00179">
    <property type="entry name" value="EGF_CA"/>
    <property type="match status" value="10"/>
</dbReference>
<dbReference type="PANTHER" id="PTHR24034">
    <property type="entry name" value="EGF-LIKE DOMAIN-CONTAINING PROTEIN"/>
    <property type="match status" value="1"/>
</dbReference>
<feature type="compositionally biased region" description="Polar residues" evidence="11">
    <location>
        <begin position="322"/>
        <end position="341"/>
    </location>
</feature>
<dbReference type="InterPro" id="IPR050751">
    <property type="entry name" value="ECM_structural_protein"/>
</dbReference>
<dbReference type="STRING" id="41447.ENSSDUP00000012716"/>
<feature type="domain" description="EGF-like" evidence="14">
    <location>
        <begin position="1132"/>
        <end position="1170"/>
    </location>
</feature>
<feature type="compositionally biased region" description="Basic and acidic residues" evidence="11">
    <location>
        <begin position="583"/>
        <end position="595"/>
    </location>
</feature>
<proteinExistence type="inferred from homology"/>
<keyword evidence="8" id="KW-1015">Disulfide bond</keyword>
<evidence type="ECO:0000259" key="13">
    <source>
        <dbReference type="PROSITE" id="PS01178"/>
    </source>
</evidence>
<dbReference type="InterPro" id="IPR009030">
    <property type="entry name" value="Growth_fac_rcpt_cys_sf"/>
</dbReference>
<evidence type="ECO:0000313" key="16">
    <source>
        <dbReference type="Proteomes" id="UP000261420"/>
    </source>
</evidence>
<dbReference type="FunFam" id="2.10.25.10:FF:000010">
    <property type="entry name" value="Pro-epidermal growth factor"/>
    <property type="match status" value="2"/>
</dbReference>
<dbReference type="Pfam" id="PF12662">
    <property type="entry name" value="cEGF"/>
    <property type="match status" value="2"/>
</dbReference>
<dbReference type="Pfam" id="PF07645">
    <property type="entry name" value="EGF_CA"/>
    <property type="match status" value="6"/>
</dbReference>
<dbReference type="InterPro" id="IPR056612">
    <property type="entry name" value="FIBL-2_dom"/>
</dbReference>
<feature type="domain" description="EGF-like" evidence="14">
    <location>
        <begin position="788"/>
        <end position="829"/>
    </location>
</feature>
<dbReference type="InterPro" id="IPR018097">
    <property type="entry name" value="EGF_Ca-bd_CS"/>
</dbReference>
<comment type="similarity">
    <text evidence="2">Belongs to the fibulin family.</text>
</comment>
<dbReference type="GO" id="GO:0005509">
    <property type="term" value="F:calcium ion binding"/>
    <property type="evidence" value="ECO:0007669"/>
    <property type="project" value="InterPro"/>
</dbReference>
<sequence>MAYLMRAEAALLRCTLLFLYLSVCSCQRDCTGVDCPLLDNCIEEVLESGACCASCLQKGCTCEGYQYYDCINAGFKNGKVPEGDSYFVDYGSTECSCPVGGGRISCHFISCPDLPPNCIEVLEPEDGCMQCERIGCVQGGQKYDAGHSFHIEPCRVCHCPNEGGKLMCYSVPDCDSEKAPATKEDTVRRPGYPNMFDQQGNTDQFSTPYHPLPNGNLPLFKSPLDKEPEDYDYGPTDLPEKYPQSLALPTQSFSSNKVISVSGGSDRSDRTSALQSFDRHGKLELREQYGVHDHPTDKEEVTENLPGEEQSTVRPHMHEDTTTSWQPSQGLTSPQSVSFSDLSRQTDLENPLHAHRSLGADIFTLNQGLQGETHSEDPHMSSESVVHHQRSSETKTHHQNASDSVTPRGSSSRIDVSHPVRGTESHINQERRSDTVNFPTYTQRSPESVIHPQASSNGQKELQGTVTPDGEEGVDAEEMEEEEKEEEEEEEEEEEMVTFPSVIEPEEVDVSFKMKTEGTESSDPTSSYKKTTPEPRTSSPMGPDFHTTPMVHFITTTSTQLPVRVKMDESQPSRKPGQRLVKPHSEDREGVKERVTEEEEEKDRSILLIKPDEGPGVSAEDLLQRCCAAGQRLATENLHCNHMPLLSSDNHSICSAVQKHCCLSSLKESQCESGMTSARRGDACEVDQEDQCTDDSYQVCCSCCALGLRMRGEGWDCDGHQYLGDPCAHVFFTCCKEEEGPSQIPLKRKQKPRPTAVPRRVSEGKYPKEALSISATDEAANVVQEHEDVDECQLYAGQLCQHKCINIWGSYRCECHQGYVLQQDRHSCAPVSPDEDNRVREDTPAVVPTQTTATATITTSTTSTSPARLNPCAENGPCSQQCMVVAGQARCSCFPGFSLMTDGHKCEDVDECVTNTHSCGASERCVNTVGSFVCELQVTCPAGYQRRNSVCEDVDECVLRTHNCGVGFVCENTVGSFLCNPKHKCISGFTQDSHGNCIDINECNSLSEPCSSGFNCINTVGSYTCQQKIIKCSHGYHASPDGAKCVDIDECQMGTHRCGVGQICHNLPGSYRCDCQTGYQYDALRKGCTDVNECWRYPGRLCAQTCENTPGSYHCSCTAGFSLAFDGKNCEDVNECDKNPCSQECANIYGSYQCYCRQGYYLKEDGHTCEDIDECSQSIGNLCSFQCVNVAGSYQCACPPQGYTMSANGRTCRDIDECTSGSHNCSYGQTCFNLQGGFRCLSFECPQNYKKVSDTRCERISCPSNSVDCHNSPVRITYYQLSFQTNIIIPAQIFRIGPSPAYSGDHIVIGITKGNEEGYFNTRKLNSFTGAVYLQRQVREPKDFLIDVEMKLLRQGTFTSFLARIYVFITTSTV</sequence>
<keyword evidence="9" id="KW-0325">Glycoprotein</keyword>
<dbReference type="PROSITE" id="PS00010">
    <property type="entry name" value="ASX_HYDROXYL"/>
    <property type="match status" value="5"/>
</dbReference>
<feature type="region of interest" description="Disordered" evidence="11">
    <location>
        <begin position="180"/>
        <end position="341"/>
    </location>
</feature>
<evidence type="ECO:0000313" key="15">
    <source>
        <dbReference type="Ensembl" id="ENSSDUP00000012716.1"/>
    </source>
</evidence>
<dbReference type="OMA" id="YTAGHTF"/>
<feature type="compositionally biased region" description="Basic and acidic residues" evidence="11">
    <location>
        <begin position="415"/>
        <end position="434"/>
    </location>
</feature>
<feature type="domain" description="EGF-like" evidence="14">
    <location>
        <begin position="1047"/>
        <end position="1089"/>
    </location>
</feature>
<organism evidence="15 16">
    <name type="scientific">Seriola dumerili</name>
    <name type="common">Greater amberjack</name>
    <name type="synonym">Caranx dumerili</name>
    <dbReference type="NCBI Taxonomy" id="41447"/>
    <lineage>
        <taxon>Eukaryota</taxon>
        <taxon>Metazoa</taxon>
        <taxon>Chordata</taxon>
        <taxon>Craniata</taxon>
        <taxon>Vertebrata</taxon>
        <taxon>Euteleostomi</taxon>
        <taxon>Actinopterygii</taxon>
        <taxon>Neopterygii</taxon>
        <taxon>Teleostei</taxon>
        <taxon>Neoteleostei</taxon>
        <taxon>Acanthomorphata</taxon>
        <taxon>Carangaria</taxon>
        <taxon>Carangiformes</taxon>
        <taxon>Carangidae</taxon>
        <taxon>Seriola</taxon>
    </lineage>
</organism>
<dbReference type="PROSITE" id="PS01177">
    <property type="entry name" value="ANAPHYLATOXIN_1"/>
    <property type="match status" value="1"/>
</dbReference>
<dbReference type="InterPro" id="IPR055088">
    <property type="entry name" value="Fibulin_C"/>
</dbReference>
<dbReference type="FunFam" id="2.10.25.10:FF:000139">
    <property type="entry name" value="Fibulin-1"/>
    <property type="match status" value="1"/>
</dbReference>
<keyword evidence="6" id="KW-0677">Repeat</keyword>
<evidence type="ECO:0000256" key="8">
    <source>
        <dbReference type="ARBA" id="ARBA00023157"/>
    </source>
</evidence>
<dbReference type="InterPro" id="IPR049883">
    <property type="entry name" value="NOTCH1_EGF-like"/>
</dbReference>
<dbReference type="Ensembl" id="ENSSDUT00000012945.1">
    <property type="protein sequence ID" value="ENSSDUP00000012716.1"/>
    <property type="gene ID" value="ENSSDUG00000009256.1"/>
</dbReference>
<evidence type="ECO:0000256" key="6">
    <source>
        <dbReference type="ARBA" id="ARBA00022737"/>
    </source>
</evidence>
<reference evidence="15" key="2">
    <citation type="submission" date="2025-09" db="UniProtKB">
        <authorList>
            <consortium name="Ensembl"/>
        </authorList>
    </citation>
    <scope>IDENTIFICATION</scope>
</reference>
<dbReference type="InterPro" id="IPR000742">
    <property type="entry name" value="EGF"/>
</dbReference>
<keyword evidence="16" id="KW-1185">Reference proteome</keyword>
<dbReference type="SUPFAM" id="SSF57184">
    <property type="entry name" value="Growth factor receptor domain"/>
    <property type="match status" value="3"/>
</dbReference>
<dbReference type="InterPro" id="IPR026823">
    <property type="entry name" value="cEGF"/>
</dbReference>
<dbReference type="InterPro" id="IPR001881">
    <property type="entry name" value="EGF-like_Ca-bd_dom"/>
</dbReference>
<feature type="domain" description="Anaphylatoxin-like" evidence="13">
    <location>
        <begin position="703"/>
        <end position="735"/>
    </location>
</feature>
<dbReference type="Pfam" id="PF24532">
    <property type="entry name" value="FIBL-2"/>
    <property type="match status" value="1"/>
</dbReference>
<feature type="compositionally biased region" description="Polar residues" evidence="11">
    <location>
        <begin position="435"/>
        <end position="446"/>
    </location>
</feature>
<evidence type="ECO:0000256" key="9">
    <source>
        <dbReference type="ARBA" id="ARBA00023180"/>
    </source>
</evidence>
<accession>A0A3B4U2A2</accession>
<keyword evidence="12" id="KW-0732">Signal</keyword>
<feature type="compositionally biased region" description="Acidic residues" evidence="11">
    <location>
        <begin position="469"/>
        <end position="496"/>
    </location>
</feature>
<dbReference type="Gene3D" id="2.10.25.10">
    <property type="entry name" value="Laminin"/>
    <property type="match status" value="10"/>
</dbReference>
<feature type="compositionally biased region" description="Polar residues" evidence="11">
    <location>
        <begin position="453"/>
        <end position="466"/>
    </location>
</feature>
<dbReference type="PROSITE" id="PS01178">
    <property type="entry name" value="ANAPHYLATOXIN_2"/>
    <property type="match status" value="2"/>
</dbReference>
<evidence type="ECO:0000256" key="5">
    <source>
        <dbReference type="ARBA" id="ARBA00022536"/>
    </source>
</evidence>
<reference evidence="15" key="1">
    <citation type="submission" date="2025-08" db="UniProtKB">
        <authorList>
            <consortium name="Ensembl"/>
        </authorList>
    </citation>
    <scope>IDENTIFICATION</scope>
</reference>
<dbReference type="PROSITE" id="PS51257">
    <property type="entry name" value="PROKAR_LIPOPROTEIN"/>
    <property type="match status" value="1"/>
</dbReference>
<feature type="domain" description="EGF-like" evidence="14">
    <location>
        <begin position="1090"/>
        <end position="1131"/>
    </location>
</feature>
<feature type="compositionally biased region" description="Polar residues" evidence="11">
    <location>
        <begin position="196"/>
        <end position="207"/>
    </location>
</feature>
<dbReference type="SUPFAM" id="SSF57196">
    <property type="entry name" value="EGF/Laminin"/>
    <property type="match status" value="1"/>
</dbReference>
<dbReference type="CDD" id="cd00054">
    <property type="entry name" value="EGF_CA"/>
    <property type="match status" value="8"/>
</dbReference>
<evidence type="ECO:0000256" key="12">
    <source>
        <dbReference type="SAM" id="SignalP"/>
    </source>
</evidence>
<dbReference type="GeneTree" id="ENSGT00940000156047"/>
<dbReference type="InterPro" id="IPR000020">
    <property type="entry name" value="Anaphylatoxin/fibulin"/>
</dbReference>
<evidence type="ECO:0000256" key="4">
    <source>
        <dbReference type="ARBA" id="ARBA00022530"/>
    </source>
</evidence>
<evidence type="ECO:0000256" key="7">
    <source>
        <dbReference type="ARBA" id="ARBA00022837"/>
    </source>
</evidence>
<feature type="compositionally biased region" description="Basic and acidic residues" evidence="11">
    <location>
        <begin position="277"/>
        <end position="301"/>
    </location>
</feature>
<keyword evidence="3" id="KW-0964">Secreted</keyword>
<keyword evidence="5 10" id="KW-0245">EGF-like domain</keyword>
<evidence type="ECO:0000256" key="11">
    <source>
        <dbReference type="SAM" id="MobiDB-lite"/>
    </source>
</evidence>
<dbReference type="PROSITE" id="PS01186">
    <property type="entry name" value="EGF_2"/>
    <property type="match status" value="5"/>
</dbReference>
<feature type="domain" description="EGF-like" evidence="14">
    <location>
        <begin position="1171"/>
        <end position="1213"/>
    </location>
</feature>
<feature type="region of interest" description="Disordered" evidence="11">
    <location>
        <begin position="568"/>
        <end position="603"/>
    </location>
</feature>
<comment type="subcellular location">
    <subcellularLocation>
        <location evidence="1">Secreted</location>
        <location evidence="1">Extracellular space</location>
        <location evidence="1">Extracellular matrix</location>
    </subcellularLocation>
</comment>
<protein>
    <submittedName>
        <fullName evidence="15">Fibulin 2</fullName>
    </submittedName>
</protein>
<evidence type="ECO:0000256" key="1">
    <source>
        <dbReference type="ARBA" id="ARBA00004498"/>
    </source>
</evidence>
<evidence type="ECO:0000259" key="14">
    <source>
        <dbReference type="PROSITE" id="PS50026"/>
    </source>
</evidence>
<dbReference type="GO" id="GO:0005576">
    <property type="term" value="C:extracellular region"/>
    <property type="evidence" value="ECO:0007669"/>
    <property type="project" value="InterPro"/>
</dbReference>
<feature type="compositionally biased region" description="Polar residues" evidence="11">
    <location>
        <begin position="519"/>
        <end position="540"/>
    </location>
</feature>
<dbReference type="Proteomes" id="UP000261420">
    <property type="component" value="Unplaced"/>
</dbReference>
<feature type="domain" description="Anaphylatoxin-like" evidence="13">
    <location>
        <begin position="626"/>
        <end position="662"/>
    </location>
</feature>
<dbReference type="FunFam" id="2.10.25.10:FF:000078">
    <property type="entry name" value="Fibulin-1"/>
    <property type="match status" value="2"/>
</dbReference>
<dbReference type="PROSITE" id="PS50026">
    <property type="entry name" value="EGF_3"/>
    <property type="match status" value="5"/>
</dbReference>
<evidence type="ECO:0000256" key="2">
    <source>
        <dbReference type="ARBA" id="ARBA00006127"/>
    </source>
</evidence>
<feature type="compositionally biased region" description="Polar residues" evidence="11">
    <location>
        <begin position="399"/>
        <end position="414"/>
    </location>
</feature>
<evidence type="ECO:0000256" key="3">
    <source>
        <dbReference type="ARBA" id="ARBA00022525"/>
    </source>
</evidence>
<feature type="compositionally biased region" description="Polar residues" evidence="11">
    <location>
        <begin position="247"/>
        <end position="275"/>
    </location>
</feature>
<dbReference type="PROSITE" id="PS01187">
    <property type="entry name" value="EGF_CA"/>
    <property type="match status" value="3"/>
</dbReference>
<dbReference type="SMART" id="SM00181">
    <property type="entry name" value="EGF"/>
    <property type="match status" value="10"/>
</dbReference>